<gene>
    <name evidence="2" type="ordered locus">SAR116_2253</name>
</gene>
<reference evidence="2 3" key="1">
    <citation type="journal article" date="2010" name="J. Bacteriol.">
        <title>Complete genome sequence of "Candidatus Puniceispirillum marinum" IMCC1322, a representative of the SAR116 clade in the Alphaproteobacteria.</title>
        <authorList>
            <person name="Oh H.M."/>
            <person name="Kwon K.K."/>
            <person name="Kang I."/>
            <person name="Kang S.G."/>
            <person name="Lee J.H."/>
            <person name="Kim S.J."/>
            <person name="Cho J.C."/>
        </authorList>
    </citation>
    <scope>NUCLEOTIDE SEQUENCE [LARGE SCALE GENOMIC DNA]</scope>
    <source>
        <strain evidence="2 3">IMCC1322</strain>
    </source>
</reference>
<organism evidence="2 3">
    <name type="scientific">Puniceispirillum marinum (strain IMCC1322)</name>
    <dbReference type="NCBI Taxonomy" id="488538"/>
    <lineage>
        <taxon>Bacteria</taxon>
        <taxon>Pseudomonadati</taxon>
        <taxon>Pseudomonadota</taxon>
        <taxon>Alphaproteobacteria</taxon>
        <taxon>Candidatus Puniceispirillales</taxon>
        <taxon>Candidatus Puniceispirillaceae</taxon>
        <taxon>Candidatus Puniceispirillum</taxon>
    </lineage>
</organism>
<feature type="compositionally biased region" description="Basic and acidic residues" evidence="1">
    <location>
        <begin position="24"/>
        <end position="40"/>
    </location>
</feature>
<accession>D5BP62</accession>
<dbReference type="HOGENOM" id="CLU_2119066_0_0_5"/>
<dbReference type="RefSeq" id="WP_013047123.1">
    <property type="nucleotide sequence ID" value="NC_014010.1"/>
</dbReference>
<dbReference type="Proteomes" id="UP000007460">
    <property type="component" value="Chromosome"/>
</dbReference>
<keyword evidence="3" id="KW-1185">Reference proteome</keyword>
<name>D5BP62_PUNMI</name>
<dbReference type="KEGG" id="apb:SAR116_2253"/>
<feature type="region of interest" description="Disordered" evidence="1">
    <location>
        <begin position="1"/>
        <end position="79"/>
    </location>
</feature>
<feature type="compositionally biased region" description="Basic and acidic residues" evidence="1">
    <location>
        <begin position="1"/>
        <end position="16"/>
    </location>
</feature>
<dbReference type="STRING" id="488538.SAR116_2253"/>
<dbReference type="AlphaFoldDB" id="D5BP62"/>
<evidence type="ECO:0000313" key="2">
    <source>
        <dbReference type="EMBL" id="ADE40496.1"/>
    </source>
</evidence>
<evidence type="ECO:0000313" key="3">
    <source>
        <dbReference type="Proteomes" id="UP000007460"/>
    </source>
</evidence>
<evidence type="ECO:0000256" key="1">
    <source>
        <dbReference type="SAM" id="MobiDB-lite"/>
    </source>
</evidence>
<proteinExistence type="predicted"/>
<protein>
    <submittedName>
        <fullName evidence="2">Dentin sialophosphoprotein</fullName>
    </submittedName>
</protein>
<feature type="compositionally biased region" description="Polar residues" evidence="1">
    <location>
        <begin position="46"/>
        <end position="55"/>
    </location>
</feature>
<dbReference type="EMBL" id="CP001751">
    <property type="protein sequence ID" value="ADE40496.1"/>
    <property type="molecule type" value="Genomic_DNA"/>
</dbReference>
<sequence>MNDTDLNKETDKHDNLSPHASIPDADHEPQSDKPDAETDKVANAAASITDSPNISEKSDNPHNPDTSISDMKVGTGAGMSDAVMTNSINASDGDAINNNLEALASGRMTLHIGA</sequence>